<dbReference type="InterPro" id="IPR036397">
    <property type="entry name" value="RNaseH_sf"/>
</dbReference>
<dbReference type="Proteomes" id="UP000001307">
    <property type="component" value="Unassembled WGS sequence"/>
</dbReference>
<evidence type="ECO:0000313" key="2">
    <source>
        <dbReference type="Proteomes" id="UP000001307"/>
    </source>
</evidence>
<dbReference type="GO" id="GO:0003676">
    <property type="term" value="F:nucleic acid binding"/>
    <property type="evidence" value="ECO:0007669"/>
    <property type="project" value="InterPro"/>
</dbReference>
<dbReference type="Gene3D" id="3.30.420.10">
    <property type="entry name" value="Ribonuclease H-like superfamily/Ribonuclease H"/>
    <property type="match status" value="1"/>
</dbReference>
<gene>
    <name evidence="1" type="ORF">GSOID_T00006161001</name>
</gene>
<dbReference type="OrthoDB" id="10297594at2759"/>
<reference evidence="1" key="1">
    <citation type="journal article" date="2010" name="Science">
        <title>Plasticity of animal genome architecture unmasked by rapid evolution of a pelagic tunicate.</title>
        <authorList>
            <person name="Denoeud F."/>
            <person name="Henriet S."/>
            <person name="Mungpakdee S."/>
            <person name="Aury J.M."/>
            <person name="Da Silva C."/>
            <person name="Brinkmann H."/>
            <person name="Mikhaleva J."/>
            <person name="Olsen L.C."/>
            <person name="Jubin C."/>
            <person name="Canestro C."/>
            <person name="Bouquet J.M."/>
            <person name="Danks G."/>
            <person name="Poulain J."/>
            <person name="Campsteijn C."/>
            <person name="Adamski M."/>
            <person name="Cross I."/>
            <person name="Yadetie F."/>
            <person name="Muffato M."/>
            <person name="Louis A."/>
            <person name="Butcher S."/>
            <person name="Tsagkogeorga G."/>
            <person name="Konrad A."/>
            <person name="Singh S."/>
            <person name="Jensen M.F."/>
            <person name="Cong E.H."/>
            <person name="Eikeseth-Otteraa H."/>
            <person name="Noel B."/>
            <person name="Anthouard V."/>
            <person name="Porcel B.M."/>
            <person name="Kachouri-Lafond R."/>
            <person name="Nishino A."/>
            <person name="Ugolini M."/>
            <person name="Chourrout P."/>
            <person name="Nishida H."/>
            <person name="Aasland R."/>
            <person name="Huzurbazar S."/>
            <person name="Westhof E."/>
            <person name="Delsuc F."/>
            <person name="Lehrach H."/>
            <person name="Reinhardt R."/>
            <person name="Weissenbach J."/>
            <person name="Roy S.W."/>
            <person name="Artiguenave F."/>
            <person name="Postlethwait J.H."/>
            <person name="Manak J.R."/>
            <person name="Thompson E.M."/>
            <person name="Jaillon O."/>
            <person name="Du Pasquier L."/>
            <person name="Boudinot P."/>
            <person name="Liberles D.A."/>
            <person name="Volff J.N."/>
            <person name="Philippe H."/>
            <person name="Lenhard B."/>
            <person name="Roest Crollius H."/>
            <person name="Wincker P."/>
            <person name="Chourrout D."/>
        </authorList>
    </citation>
    <scope>NUCLEOTIDE SEQUENCE [LARGE SCALE GENOMIC DNA]</scope>
</reference>
<accession>E4WU30</accession>
<proteinExistence type="predicted"/>
<evidence type="ECO:0000313" key="1">
    <source>
        <dbReference type="EMBL" id="CBY07077.1"/>
    </source>
</evidence>
<protein>
    <submittedName>
        <fullName evidence="1">Uncharacterized protein</fullName>
    </submittedName>
</protein>
<dbReference type="EMBL" id="FN653016">
    <property type="protein sequence ID" value="CBY07077.1"/>
    <property type="molecule type" value="Genomic_DNA"/>
</dbReference>
<dbReference type="AlphaFoldDB" id="E4WU30"/>
<dbReference type="InParanoid" id="E4WU30"/>
<organism evidence="1">
    <name type="scientific">Oikopleura dioica</name>
    <name type="common">Tunicate</name>
    <dbReference type="NCBI Taxonomy" id="34765"/>
    <lineage>
        <taxon>Eukaryota</taxon>
        <taxon>Metazoa</taxon>
        <taxon>Chordata</taxon>
        <taxon>Tunicata</taxon>
        <taxon>Appendicularia</taxon>
        <taxon>Copelata</taxon>
        <taxon>Oikopleuridae</taxon>
        <taxon>Oikopleura</taxon>
    </lineage>
</organism>
<name>E4WU30_OIKDI</name>
<sequence>MLARKDLPKRICRRLKNSQLDHLNDYLSRSSTRTNIRFPYRNGKCYFTPKRLVANDHVVHSITDELILDSLQSDPDYIDSVLQCHNLHRPQEVAEKKRRTWLAKKYKPLLSKYCGVHMDYIKTEESEEEIARVVVIDGLFRILMDEYILPRSNVLDLDVKNTGMTIEALLENGKPYEEVREMFIESVGDRTICGYLLSSMFCGLEFTPARYKNNELIDLAHHNTTNFHVMVRNNFRHTLYLDFAAMSRTLLETLYTDPNAKNGALTSVKIMHYILEDYLKRNEQIADMNLSLHKKKHFVSNLVEAISDVKLTQYEGTVH</sequence>
<keyword evidence="2" id="KW-1185">Reference proteome</keyword>